<dbReference type="OrthoDB" id="77405at2759"/>
<reference evidence="6" key="1">
    <citation type="journal article" date="2021" name="Open Biol.">
        <title>Shared evolutionary footprints suggest mitochondrial oxidative damage underlies multiple complex I losses in fungi.</title>
        <authorList>
            <person name="Schikora-Tamarit M.A."/>
            <person name="Marcet-Houben M."/>
            <person name="Nosek J."/>
            <person name="Gabaldon T."/>
        </authorList>
    </citation>
    <scope>NUCLEOTIDE SEQUENCE</scope>
    <source>
        <strain evidence="6">CBS6075</strain>
    </source>
</reference>
<dbReference type="AlphaFoldDB" id="A0A9P8TAH6"/>
<dbReference type="RefSeq" id="XP_046064474.1">
    <property type="nucleotide sequence ID" value="XM_046208953.1"/>
</dbReference>
<proteinExistence type="inferred from homology"/>
<evidence type="ECO:0000313" key="6">
    <source>
        <dbReference type="EMBL" id="KAH3671106.1"/>
    </source>
</evidence>
<gene>
    <name evidence="6" type="ORF">OGAPHI_000817</name>
</gene>
<organism evidence="6 7">
    <name type="scientific">Ogataea philodendri</name>
    <dbReference type="NCBI Taxonomy" id="1378263"/>
    <lineage>
        <taxon>Eukaryota</taxon>
        <taxon>Fungi</taxon>
        <taxon>Dikarya</taxon>
        <taxon>Ascomycota</taxon>
        <taxon>Saccharomycotina</taxon>
        <taxon>Pichiomycetes</taxon>
        <taxon>Pichiales</taxon>
        <taxon>Pichiaceae</taxon>
        <taxon>Ogataea</taxon>
    </lineage>
</organism>
<dbReference type="EC" id="1.8.4.11" evidence="2"/>
<sequence length="179" mass="20367">MSAISKTLKTTPTSEVISVAAGCFWGVEHIYNKQFNGKILDTKVGYANGDLENPDYKTVCTNTTNHAETLQISYEPTKVSYKSLVDFFFLIHDPTQLNYQGPNVGTQYRSAIFTHSQEQDKIARESLQEAQKKWYPNDKIVTVIEPIKTFWDAEEYHQLYTVKNPTAHCAAHSIRTTPK</sequence>
<evidence type="ECO:0000256" key="4">
    <source>
        <dbReference type="ARBA" id="ARBA00030643"/>
    </source>
</evidence>
<dbReference type="HAMAP" id="MF_01401">
    <property type="entry name" value="MsrA"/>
    <property type="match status" value="1"/>
</dbReference>
<reference evidence="6" key="2">
    <citation type="submission" date="2021-01" db="EMBL/GenBank/DDBJ databases">
        <authorList>
            <person name="Schikora-Tamarit M.A."/>
        </authorList>
    </citation>
    <scope>NUCLEOTIDE SEQUENCE</scope>
    <source>
        <strain evidence="6">CBS6075</strain>
    </source>
</reference>
<accession>A0A9P8TAH6</accession>
<evidence type="ECO:0000256" key="1">
    <source>
        <dbReference type="ARBA" id="ARBA00005591"/>
    </source>
</evidence>
<dbReference type="Pfam" id="PF01625">
    <property type="entry name" value="PMSR"/>
    <property type="match status" value="1"/>
</dbReference>
<evidence type="ECO:0000259" key="5">
    <source>
        <dbReference type="Pfam" id="PF01625"/>
    </source>
</evidence>
<evidence type="ECO:0000256" key="3">
    <source>
        <dbReference type="ARBA" id="ARBA00023002"/>
    </source>
</evidence>
<feature type="domain" description="Peptide methionine sulphoxide reductase MsrA" evidence="5">
    <location>
        <begin position="17"/>
        <end position="169"/>
    </location>
</feature>
<protein>
    <recommendedName>
        <fullName evidence="2">peptide-methionine (S)-S-oxide reductase</fullName>
        <ecNumber evidence="2">1.8.4.11</ecNumber>
    </recommendedName>
    <alternativeName>
        <fullName evidence="4">Peptide-methionine (S)-S-oxide reductase</fullName>
    </alternativeName>
</protein>
<evidence type="ECO:0000313" key="7">
    <source>
        <dbReference type="Proteomes" id="UP000769157"/>
    </source>
</evidence>
<keyword evidence="7" id="KW-1185">Reference proteome</keyword>
<dbReference type="NCBIfam" id="TIGR00401">
    <property type="entry name" value="msrA"/>
    <property type="match status" value="1"/>
</dbReference>
<comment type="caution">
    <text evidence="6">The sequence shown here is derived from an EMBL/GenBank/DDBJ whole genome shotgun (WGS) entry which is preliminary data.</text>
</comment>
<dbReference type="SUPFAM" id="SSF55068">
    <property type="entry name" value="Peptide methionine sulfoxide reductase"/>
    <property type="match status" value="1"/>
</dbReference>
<dbReference type="PANTHER" id="PTHR43774:SF1">
    <property type="entry name" value="PEPTIDE METHIONINE SULFOXIDE REDUCTASE MSRA 2"/>
    <property type="match status" value="1"/>
</dbReference>
<dbReference type="InterPro" id="IPR002569">
    <property type="entry name" value="Met_Sox_Rdtase_MsrA_dom"/>
</dbReference>
<dbReference type="InterPro" id="IPR036509">
    <property type="entry name" value="Met_Sox_Rdtase_MsrA_sf"/>
</dbReference>
<dbReference type="Gene3D" id="3.30.1060.10">
    <property type="entry name" value="Peptide methionine sulphoxide reductase MsrA"/>
    <property type="match status" value="1"/>
</dbReference>
<dbReference type="Proteomes" id="UP000769157">
    <property type="component" value="Unassembled WGS sequence"/>
</dbReference>
<dbReference type="EMBL" id="JAEUBE010000084">
    <property type="protein sequence ID" value="KAH3671106.1"/>
    <property type="molecule type" value="Genomic_DNA"/>
</dbReference>
<evidence type="ECO:0000256" key="2">
    <source>
        <dbReference type="ARBA" id="ARBA00012502"/>
    </source>
</evidence>
<keyword evidence="3" id="KW-0560">Oxidoreductase</keyword>
<dbReference type="GO" id="GO:0008113">
    <property type="term" value="F:peptide-methionine (S)-S-oxide reductase activity"/>
    <property type="evidence" value="ECO:0007669"/>
    <property type="project" value="UniProtKB-EC"/>
</dbReference>
<name>A0A9P8TAH6_9ASCO</name>
<dbReference type="GeneID" id="70232785"/>
<dbReference type="PANTHER" id="PTHR43774">
    <property type="entry name" value="PEPTIDE METHIONINE SULFOXIDE REDUCTASE"/>
    <property type="match status" value="1"/>
</dbReference>
<comment type="similarity">
    <text evidence="1">Belongs to the MsrA Met sulfoxide reductase family.</text>
</comment>